<feature type="region of interest" description="Disordered" evidence="3">
    <location>
        <begin position="437"/>
        <end position="494"/>
    </location>
</feature>
<feature type="compositionally biased region" description="Polar residues" evidence="3">
    <location>
        <begin position="578"/>
        <end position="595"/>
    </location>
</feature>
<accession>A0A9P3H0F2</accession>
<keyword evidence="4" id="KW-0472">Membrane</keyword>
<organism evidence="5 6">
    <name type="scientific">Entomortierella parvispora</name>
    <dbReference type="NCBI Taxonomy" id="205924"/>
    <lineage>
        <taxon>Eukaryota</taxon>
        <taxon>Fungi</taxon>
        <taxon>Fungi incertae sedis</taxon>
        <taxon>Mucoromycota</taxon>
        <taxon>Mortierellomycotina</taxon>
        <taxon>Mortierellomycetes</taxon>
        <taxon>Mortierellales</taxon>
        <taxon>Mortierellaceae</taxon>
        <taxon>Entomortierella</taxon>
    </lineage>
</organism>
<dbReference type="PANTHER" id="PTHR46093">
    <property type="entry name" value="ACYL-COA-BINDING DOMAIN-CONTAINING PROTEIN 5"/>
    <property type="match status" value="1"/>
</dbReference>
<evidence type="ECO:0000256" key="4">
    <source>
        <dbReference type="SAM" id="Phobius"/>
    </source>
</evidence>
<evidence type="ECO:0000313" key="5">
    <source>
        <dbReference type="EMBL" id="GJJ67968.1"/>
    </source>
</evidence>
<name>A0A9P3H0F2_9FUNG</name>
<feature type="region of interest" description="Disordered" evidence="3">
    <location>
        <begin position="365"/>
        <end position="391"/>
    </location>
</feature>
<comment type="caution">
    <text evidence="5">The sequence shown here is derived from an EMBL/GenBank/DDBJ whole genome shotgun (WGS) entry which is preliminary data.</text>
</comment>
<evidence type="ECO:0000313" key="6">
    <source>
        <dbReference type="Proteomes" id="UP000827284"/>
    </source>
</evidence>
<sequence length="639" mass="70988">MMLVPFNVSVSAQYPPMKGQYLSTYSPVSATTKTQFLILGGMSTDSVDSSGYPTPSYINQFIALDLTATWNASKPVWTNLSPPNLSMLQHSLDDVYMYMYMAVSLDGKYLNTFGRNQLRYNSVQNAWTLVTLRADSMPRLDYLSAQDRDTGLVYMAEGDIGIKNMQYMYSFDMVANTIISSVPIPAGTVAENIGSTFGRWAHYSVAYSAYRKSLLYSGRSVNGTYGTPVNLELIEFIPANNTWRTLLTQGPQPTNRIGHCMEPNEDGTKIVVFGGRLETNLLLTGELWILDVPTMTWTQGPSASQPRYESACTIVNDTLINWGGRVDEYTVAPLVLLFDLKANTFVNEYKPSWLKTPTTISVSVTTSTGRRRSDTSIPIAGETLDPNGGRNGGSHNQAAIIGGAIAGAVLLLTAMGAGFFYRRKRAHWLEPIFQTKGWSSTDHHEGDGAVSPYGSRDFETTPMRTGFLEQERQKWRGSTTSQSYMSHGRNPDEWMQKEKSSMPIDPADVVKAGVAAALEAISPREHERQSQLLGAQFREHQSFVLAQLPRARDSALLRQPWNPSRSGFDAGPSPPAAHNSSSFQQFTQPWPSSMSAVAPPQQQHQEQHWHSMQQTNLQHQYQRPASPPFPNYDTRPTVL</sequence>
<proteinExistence type="predicted"/>
<dbReference type="OrthoDB" id="432528at2759"/>
<dbReference type="EMBL" id="BQFW01000001">
    <property type="protein sequence ID" value="GJJ67968.1"/>
    <property type="molecule type" value="Genomic_DNA"/>
</dbReference>
<keyword evidence="6" id="KW-1185">Reference proteome</keyword>
<reference evidence="5" key="2">
    <citation type="journal article" date="2022" name="Microbiol. Resour. Announc.">
        <title>Whole-Genome Sequence of Entomortierella parvispora E1425, a Mucoromycotan Fungus Associated with Burkholderiaceae-Related Endosymbiotic Bacteria.</title>
        <authorList>
            <person name="Herlambang A."/>
            <person name="Guo Y."/>
            <person name="Takashima Y."/>
            <person name="Narisawa K."/>
            <person name="Ohta H."/>
            <person name="Nishizawa T."/>
        </authorList>
    </citation>
    <scope>NUCLEOTIDE SEQUENCE</scope>
    <source>
        <strain evidence="5">E1425</strain>
    </source>
</reference>
<evidence type="ECO:0000256" key="3">
    <source>
        <dbReference type="SAM" id="MobiDB-lite"/>
    </source>
</evidence>
<feature type="region of interest" description="Disordered" evidence="3">
    <location>
        <begin position="559"/>
        <end position="639"/>
    </location>
</feature>
<keyword evidence="2" id="KW-0677">Repeat</keyword>
<dbReference type="Pfam" id="PF24681">
    <property type="entry name" value="Kelch_KLHDC2_KLHL20_DRC7"/>
    <property type="match status" value="1"/>
</dbReference>
<evidence type="ECO:0000256" key="1">
    <source>
        <dbReference type="ARBA" id="ARBA00022441"/>
    </source>
</evidence>
<dbReference type="PANTHER" id="PTHR46093:SF18">
    <property type="entry name" value="FIBRONECTIN TYPE-III DOMAIN-CONTAINING PROTEIN"/>
    <property type="match status" value="1"/>
</dbReference>
<protein>
    <recommendedName>
        <fullName evidence="7">Galactose oxidase</fullName>
    </recommendedName>
</protein>
<dbReference type="Gene3D" id="1.20.5.510">
    <property type="entry name" value="Single helix bin"/>
    <property type="match status" value="1"/>
</dbReference>
<keyword evidence="1" id="KW-0880">Kelch repeat</keyword>
<dbReference type="InterPro" id="IPR015915">
    <property type="entry name" value="Kelch-typ_b-propeller"/>
</dbReference>
<evidence type="ECO:0008006" key="7">
    <source>
        <dbReference type="Google" id="ProtNLM"/>
    </source>
</evidence>
<dbReference type="Gene3D" id="2.120.10.80">
    <property type="entry name" value="Kelch-type beta propeller"/>
    <property type="match status" value="1"/>
</dbReference>
<evidence type="ECO:0000256" key="2">
    <source>
        <dbReference type="ARBA" id="ARBA00022737"/>
    </source>
</evidence>
<dbReference type="Proteomes" id="UP000827284">
    <property type="component" value="Unassembled WGS sequence"/>
</dbReference>
<feature type="compositionally biased region" description="Polar residues" evidence="3">
    <location>
        <begin position="476"/>
        <end position="485"/>
    </location>
</feature>
<gene>
    <name evidence="5" type="ORF">EMPS_00314</name>
</gene>
<feature type="transmembrane region" description="Helical" evidence="4">
    <location>
        <begin position="399"/>
        <end position="421"/>
    </location>
</feature>
<keyword evidence="4" id="KW-1133">Transmembrane helix</keyword>
<keyword evidence="4" id="KW-0812">Transmembrane</keyword>
<dbReference type="AlphaFoldDB" id="A0A9P3H0F2"/>
<reference evidence="5" key="1">
    <citation type="submission" date="2021-11" db="EMBL/GenBank/DDBJ databases">
        <authorList>
            <person name="Herlambang A."/>
            <person name="Guo Y."/>
            <person name="Takashima Y."/>
            <person name="Nishizawa T."/>
        </authorList>
    </citation>
    <scope>NUCLEOTIDE SEQUENCE</scope>
    <source>
        <strain evidence="5">E1425</strain>
    </source>
</reference>
<dbReference type="SUPFAM" id="SSF117281">
    <property type="entry name" value="Kelch motif"/>
    <property type="match status" value="1"/>
</dbReference>